<sequence length="351" mass="38175">MSSSNLLQSQSHSSPSLLSPSSAATSTTKSSSSSSSSSSLLKIRPREVVFHPPFQGFISNQLKLYNQSEHILAYKVKTTAPIRYCVRPNTGIIPPGESIDVQILLNCTKDVPSISMKTKDKFQIQSTIVSELNTDPKLIWSTTPVNQIMKQRLKAVFTLPNHSDNDSHHQNQQQQQQQTQQTQQHLHANDMSSVVGDNHNIDSDSADEVVFESLISDVPSENTSSSVYMSTIGSSSIFPTASSSQQPATAALTTTSNIASTQSSSNDDNNNISKPHPDSSSSTSSIVKKRNVIGSSTPDSTSSSSSKPNHSTSTTTSSSTPTEQSKDRDYFVNENIQLTNQIKQMLNQDNY</sequence>
<dbReference type="InParanoid" id="D3BS03"/>
<feature type="region of interest" description="Disordered" evidence="6">
    <location>
        <begin position="160"/>
        <end position="187"/>
    </location>
</feature>
<dbReference type="InterPro" id="IPR013783">
    <property type="entry name" value="Ig-like_fold"/>
</dbReference>
<feature type="compositionally biased region" description="Low complexity" evidence="6">
    <location>
        <begin position="170"/>
        <end position="185"/>
    </location>
</feature>
<dbReference type="GeneID" id="31366262"/>
<protein>
    <submittedName>
        <fullName evidence="8">Major sperm protein domain-containing protein</fullName>
    </submittedName>
</protein>
<gene>
    <name evidence="8" type="ORF">PPL_10793</name>
</gene>
<reference evidence="8 9" key="1">
    <citation type="journal article" date="2011" name="Genome Res.">
        <title>Phylogeny-wide analysis of social amoeba genomes highlights ancient origins for complex intercellular communication.</title>
        <authorList>
            <person name="Heidel A.J."/>
            <person name="Lawal H.M."/>
            <person name="Felder M."/>
            <person name="Schilde C."/>
            <person name="Helps N.R."/>
            <person name="Tunggal B."/>
            <person name="Rivero F."/>
            <person name="John U."/>
            <person name="Schleicher M."/>
            <person name="Eichinger L."/>
            <person name="Platzer M."/>
            <person name="Noegel A.A."/>
            <person name="Schaap P."/>
            <person name="Gloeckner G."/>
        </authorList>
    </citation>
    <scope>NUCLEOTIDE SEQUENCE [LARGE SCALE GENOMIC DNA]</scope>
    <source>
        <strain evidence="9">ATCC 26659 / Pp 5 / PN500</strain>
    </source>
</reference>
<feature type="compositionally biased region" description="Low complexity" evidence="6">
    <location>
        <begin position="295"/>
        <end position="322"/>
    </location>
</feature>
<dbReference type="Proteomes" id="UP000001396">
    <property type="component" value="Unassembled WGS sequence"/>
</dbReference>
<evidence type="ECO:0000259" key="7">
    <source>
        <dbReference type="PROSITE" id="PS50202"/>
    </source>
</evidence>
<dbReference type="GO" id="GO:0005886">
    <property type="term" value="C:plasma membrane"/>
    <property type="evidence" value="ECO:0007669"/>
    <property type="project" value="TreeGrafter"/>
</dbReference>
<evidence type="ECO:0000256" key="1">
    <source>
        <dbReference type="ARBA" id="ARBA00004211"/>
    </source>
</evidence>
<feature type="domain" description="MSP" evidence="7">
    <location>
        <begin position="40"/>
        <end position="158"/>
    </location>
</feature>
<dbReference type="GO" id="GO:0090158">
    <property type="term" value="P:endoplasmic reticulum membrane organization"/>
    <property type="evidence" value="ECO:0007669"/>
    <property type="project" value="TreeGrafter"/>
</dbReference>
<dbReference type="PROSITE" id="PS50202">
    <property type="entry name" value="MSP"/>
    <property type="match status" value="1"/>
</dbReference>
<feature type="region of interest" description="Disordered" evidence="6">
    <location>
        <begin position="1"/>
        <end position="38"/>
    </location>
</feature>
<keyword evidence="5" id="KW-0472">Membrane</keyword>
<feature type="compositionally biased region" description="Low complexity" evidence="6">
    <location>
        <begin position="263"/>
        <end position="285"/>
    </location>
</feature>
<keyword evidence="3" id="KW-0812">Transmembrane</keyword>
<dbReference type="STRING" id="670386.D3BS03"/>
<keyword evidence="9" id="KW-1185">Reference proteome</keyword>
<evidence type="ECO:0000313" key="9">
    <source>
        <dbReference type="Proteomes" id="UP000001396"/>
    </source>
</evidence>
<evidence type="ECO:0000256" key="6">
    <source>
        <dbReference type="SAM" id="MobiDB-lite"/>
    </source>
</evidence>
<dbReference type="GO" id="GO:0061817">
    <property type="term" value="P:endoplasmic reticulum-plasma membrane tethering"/>
    <property type="evidence" value="ECO:0007669"/>
    <property type="project" value="TreeGrafter"/>
</dbReference>
<dbReference type="GO" id="GO:0033149">
    <property type="term" value="F:FFAT motif binding"/>
    <property type="evidence" value="ECO:0007669"/>
    <property type="project" value="TreeGrafter"/>
</dbReference>
<dbReference type="AlphaFoldDB" id="D3BS03"/>
<comment type="caution">
    <text evidence="8">The sequence shown here is derived from an EMBL/GenBank/DDBJ whole genome shotgun (WGS) entry which is preliminary data.</text>
</comment>
<dbReference type="Gene3D" id="2.60.40.10">
    <property type="entry name" value="Immunoglobulins"/>
    <property type="match status" value="1"/>
</dbReference>
<organism evidence="8 9">
    <name type="scientific">Heterostelium pallidum (strain ATCC 26659 / Pp 5 / PN500)</name>
    <name type="common">Cellular slime mold</name>
    <name type="synonym">Polysphondylium pallidum</name>
    <dbReference type="NCBI Taxonomy" id="670386"/>
    <lineage>
        <taxon>Eukaryota</taxon>
        <taxon>Amoebozoa</taxon>
        <taxon>Evosea</taxon>
        <taxon>Eumycetozoa</taxon>
        <taxon>Dictyostelia</taxon>
        <taxon>Acytosteliales</taxon>
        <taxon>Acytosteliaceae</taxon>
        <taxon>Heterostelium</taxon>
    </lineage>
</organism>
<dbReference type="InterPro" id="IPR000535">
    <property type="entry name" value="MSP_dom"/>
</dbReference>
<evidence type="ECO:0000256" key="3">
    <source>
        <dbReference type="ARBA" id="ARBA00022692"/>
    </source>
</evidence>
<dbReference type="RefSeq" id="XP_020427874.1">
    <property type="nucleotide sequence ID" value="XM_020581558.1"/>
</dbReference>
<comment type="subcellular location">
    <subcellularLocation>
        <location evidence="1">Membrane</location>
        <topology evidence="1">Single-pass type IV membrane protein</topology>
    </subcellularLocation>
</comment>
<dbReference type="GO" id="GO:0005789">
    <property type="term" value="C:endoplasmic reticulum membrane"/>
    <property type="evidence" value="ECO:0007669"/>
    <property type="project" value="InterPro"/>
</dbReference>
<dbReference type="Pfam" id="PF00635">
    <property type="entry name" value="Motile_Sperm"/>
    <property type="match status" value="1"/>
</dbReference>
<dbReference type="OMA" id="TEGYPPQ"/>
<dbReference type="PANTHER" id="PTHR10809:SF6">
    <property type="entry name" value="AT11025P-RELATED"/>
    <property type="match status" value="1"/>
</dbReference>
<evidence type="ECO:0000313" key="8">
    <source>
        <dbReference type="EMBL" id="EFA75740.1"/>
    </source>
</evidence>
<proteinExistence type="inferred from homology"/>
<dbReference type="InterPro" id="IPR016763">
    <property type="entry name" value="VAP"/>
</dbReference>
<dbReference type="SUPFAM" id="SSF49354">
    <property type="entry name" value="PapD-like"/>
    <property type="match status" value="1"/>
</dbReference>
<dbReference type="InterPro" id="IPR008962">
    <property type="entry name" value="PapD-like_sf"/>
</dbReference>
<evidence type="ECO:0000256" key="5">
    <source>
        <dbReference type="ARBA" id="ARBA00023136"/>
    </source>
</evidence>
<dbReference type="PANTHER" id="PTHR10809">
    <property type="entry name" value="VESICLE-ASSOCIATED MEMBRANE PROTEIN-ASSOCIATED PROTEIN"/>
    <property type="match status" value="1"/>
</dbReference>
<evidence type="ECO:0000256" key="4">
    <source>
        <dbReference type="ARBA" id="ARBA00022989"/>
    </source>
</evidence>
<comment type="similarity">
    <text evidence="2">Belongs to the VAMP-associated protein (VAP) (TC 9.B.17) family.</text>
</comment>
<keyword evidence="4" id="KW-1133">Transmembrane helix</keyword>
<dbReference type="EMBL" id="ADBJ01000051">
    <property type="protein sequence ID" value="EFA75740.1"/>
    <property type="molecule type" value="Genomic_DNA"/>
</dbReference>
<name>D3BS03_HETP5</name>
<evidence type="ECO:0000256" key="2">
    <source>
        <dbReference type="ARBA" id="ARBA00008932"/>
    </source>
</evidence>
<feature type="region of interest" description="Disordered" evidence="6">
    <location>
        <begin position="259"/>
        <end position="330"/>
    </location>
</feature>
<accession>D3BS03</accession>